<comment type="subcellular location">
    <subcellularLocation>
        <location evidence="1">Cell outer membrane</location>
    </subcellularLocation>
</comment>
<comment type="similarity">
    <text evidence="2">Belongs to the SusD family.</text>
</comment>
<evidence type="ECO:0000256" key="2">
    <source>
        <dbReference type="ARBA" id="ARBA00006275"/>
    </source>
</evidence>
<evidence type="ECO:0000313" key="9">
    <source>
        <dbReference type="Proteomes" id="UP000233435"/>
    </source>
</evidence>
<keyword evidence="9" id="KW-1185">Reference proteome</keyword>
<dbReference type="SUPFAM" id="SSF48452">
    <property type="entry name" value="TPR-like"/>
    <property type="match status" value="1"/>
</dbReference>
<dbReference type="AlphaFoldDB" id="A0A2N3HK37"/>
<dbReference type="RefSeq" id="WP_106659586.1">
    <property type="nucleotide sequence ID" value="NZ_PJEO01000030.1"/>
</dbReference>
<dbReference type="Proteomes" id="UP000233435">
    <property type="component" value="Unassembled WGS sequence"/>
</dbReference>
<dbReference type="PROSITE" id="PS51257">
    <property type="entry name" value="PROKAR_LIPOPROTEIN"/>
    <property type="match status" value="1"/>
</dbReference>
<evidence type="ECO:0000256" key="4">
    <source>
        <dbReference type="ARBA" id="ARBA00023136"/>
    </source>
</evidence>
<evidence type="ECO:0000259" key="7">
    <source>
        <dbReference type="Pfam" id="PF14322"/>
    </source>
</evidence>
<evidence type="ECO:0000256" key="3">
    <source>
        <dbReference type="ARBA" id="ARBA00022729"/>
    </source>
</evidence>
<dbReference type="InterPro" id="IPR011990">
    <property type="entry name" value="TPR-like_helical_dom_sf"/>
</dbReference>
<protein>
    <submittedName>
        <fullName evidence="8">RagB/SusD family nutrient uptake outer membrane protein</fullName>
    </submittedName>
</protein>
<evidence type="ECO:0000313" key="8">
    <source>
        <dbReference type="EMBL" id="PKQ45242.1"/>
    </source>
</evidence>
<dbReference type="Gene3D" id="1.25.40.390">
    <property type="match status" value="1"/>
</dbReference>
<reference evidence="8 9" key="1">
    <citation type="submission" date="2017-12" db="EMBL/GenBank/DDBJ databases">
        <title>Confluentibacter flavum sp. nov., isolated from the saline lake.</title>
        <authorList>
            <person name="Yu L."/>
        </authorList>
    </citation>
    <scope>NUCLEOTIDE SEQUENCE [LARGE SCALE GENOMIC DNA]</scope>
    <source>
        <strain evidence="8 9">3B</strain>
    </source>
</reference>
<dbReference type="Pfam" id="PF14322">
    <property type="entry name" value="SusD-like_3"/>
    <property type="match status" value="1"/>
</dbReference>
<dbReference type="InterPro" id="IPR033985">
    <property type="entry name" value="SusD-like_N"/>
</dbReference>
<accession>A0A2N3HK37</accession>
<dbReference type="Pfam" id="PF07980">
    <property type="entry name" value="SusD_RagB"/>
    <property type="match status" value="1"/>
</dbReference>
<feature type="domain" description="SusD-like N-terminal" evidence="7">
    <location>
        <begin position="83"/>
        <end position="226"/>
    </location>
</feature>
<dbReference type="OrthoDB" id="5694214at2"/>
<name>A0A2N3HK37_9FLAO</name>
<keyword evidence="5" id="KW-0998">Cell outer membrane</keyword>
<comment type="caution">
    <text evidence="8">The sequence shown here is derived from an EMBL/GenBank/DDBJ whole genome shotgun (WGS) entry which is preliminary data.</text>
</comment>
<evidence type="ECO:0000256" key="5">
    <source>
        <dbReference type="ARBA" id="ARBA00023237"/>
    </source>
</evidence>
<organism evidence="8 9">
    <name type="scientific">Confluentibacter flavum</name>
    <dbReference type="NCBI Taxonomy" id="1909700"/>
    <lineage>
        <taxon>Bacteria</taxon>
        <taxon>Pseudomonadati</taxon>
        <taxon>Bacteroidota</taxon>
        <taxon>Flavobacteriia</taxon>
        <taxon>Flavobacteriales</taxon>
        <taxon>Flavobacteriaceae</taxon>
        <taxon>Confluentibacter</taxon>
    </lineage>
</organism>
<dbReference type="EMBL" id="PJEO01000030">
    <property type="protein sequence ID" value="PKQ45242.1"/>
    <property type="molecule type" value="Genomic_DNA"/>
</dbReference>
<proteinExistence type="inferred from homology"/>
<evidence type="ECO:0000259" key="6">
    <source>
        <dbReference type="Pfam" id="PF07980"/>
    </source>
</evidence>
<gene>
    <name evidence="8" type="ORF">CSW08_09135</name>
</gene>
<keyword evidence="4" id="KW-0472">Membrane</keyword>
<sequence length="492" mass="54879">MKNIIQTKLTLLVCLVFTIFSCSEFLEEDLSAQLTPDGDALANESGLTAALVGTYSPLTQTWNSGLETAATQAILMGGDDLTTHKASNKADFREFDQFNVSQQNGRLPFIWSGAYKSIQGSNNIIANYQNATGNEDVINQIAGEAYFLRAYNYFWIVRLWGKAPILLNSHVYDPENLTMSSSSTEDLYAQIISDLELAIGLMQKKKPAPGRAGQGTAKAILAEVYLQMAGWPLKDNSKYAMAASVAKELIDNEDEYGFGLMDNFIDLWPSPTINNDGNKEEVFALNFTALITRNSNAAYGNAARPGDLGGWDDYFSEIAFFNNFPDQLRKDITFQTELPDGTPWEQFNTGRPYFEKLQGDRLTWRNALSLPLERMAEVYFNYAEAQVMATGNSSDPDALEAVNKIVRRAYGLPLNTPAPSVDYTSLTQEQIVQEKAWEFAGEYCRWFDLTRLEMVESVNANKHPDDLQPLGEIKYYMPLPASETLVNPGLNN</sequence>
<evidence type="ECO:0000256" key="1">
    <source>
        <dbReference type="ARBA" id="ARBA00004442"/>
    </source>
</evidence>
<keyword evidence="3" id="KW-0732">Signal</keyword>
<dbReference type="GO" id="GO:0009279">
    <property type="term" value="C:cell outer membrane"/>
    <property type="evidence" value="ECO:0007669"/>
    <property type="project" value="UniProtKB-SubCell"/>
</dbReference>
<dbReference type="InterPro" id="IPR012944">
    <property type="entry name" value="SusD_RagB_dom"/>
</dbReference>
<feature type="domain" description="RagB/SusD" evidence="6">
    <location>
        <begin position="366"/>
        <end position="491"/>
    </location>
</feature>